<sequence>PDPGVASGSVKIKDPAAVLNVGDIVQARILKISEPEEMQLTLALEQEPAVEGALLCMDVKTGAIKAMVGGKSFKKSEFNRATQSRRQPGSAFKPFIYTAAFDKGMTPSTIVIDSPVIFKDTLKDSLWKPQNYEEKFYGPTTLRTALVHSRNLVTIKTLKDIGIDYAADYAANMGIKSPLTRDLSMALGTSGTTLQEMVKGYSIFANQGKKA</sequence>
<evidence type="ECO:0000313" key="10">
    <source>
        <dbReference type="EMBL" id="GAJ18407.1"/>
    </source>
</evidence>
<proteinExistence type="predicted"/>
<keyword evidence="6" id="KW-1133">Transmembrane helix</keyword>
<dbReference type="AlphaFoldDB" id="X1VID6"/>
<evidence type="ECO:0000256" key="3">
    <source>
        <dbReference type="ARBA" id="ARBA00022692"/>
    </source>
</evidence>
<dbReference type="EMBL" id="BARW01036505">
    <property type="protein sequence ID" value="GAJ18407.1"/>
    <property type="molecule type" value="Genomic_DNA"/>
</dbReference>
<organism evidence="10">
    <name type="scientific">marine sediment metagenome</name>
    <dbReference type="NCBI Taxonomy" id="412755"/>
    <lineage>
        <taxon>unclassified sequences</taxon>
        <taxon>metagenomes</taxon>
        <taxon>ecological metagenomes</taxon>
    </lineage>
</organism>
<dbReference type="GO" id="GO:0008658">
    <property type="term" value="F:penicillin binding"/>
    <property type="evidence" value="ECO:0007669"/>
    <property type="project" value="InterPro"/>
</dbReference>
<keyword evidence="5" id="KW-0573">Peptidoglycan synthesis</keyword>
<comment type="caution">
    <text evidence="10">The sequence shown here is derived from an EMBL/GenBank/DDBJ whole genome shotgun (WGS) entry which is preliminary data.</text>
</comment>
<accession>X1VID6</accession>
<dbReference type="SUPFAM" id="SSF56601">
    <property type="entry name" value="beta-lactamase/transpeptidase-like"/>
    <property type="match status" value="1"/>
</dbReference>
<dbReference type="Pfam" id="PF00905">
    <property type="entry name" value="Transpeptidase"/>
    <property type="match status" value="1"/>
</dbReference>
<keyword evidence="2" id="KW-0808">Transferase</keyword>
<keyword evidence="1" id="KW-0328">Glycosyltransferase</keyword>
<evidence type="ECO:0000256" key="8">
    <source>
        <dbReference type="ARBA" id="ARBA00023316"/>
    </source>
</evidence>
<dbReference type="PANTHER" id="PTHR32282:SF27">
    <property type="entry name" value="PENICILLIN-BINDING PROTEIN 1A"/>
    <property type="match status" value="1"/>
</dbReference>
<gene>
    <name evidence="10" type="ORF">S12H4_56646</name>
</gene>
<dbReference type="InterPro" id="IPR012338">
    <property type="entry name" value="Beta-lactam/transpept-like"/>
</dbReference>
<evidence type="ECO:0000259" key="9">
    <source>
        <dbReference type="Pfam" id="PF00905"/>
    </source>
</evidence>
<evidence type="ECO:0000256" key="7">
    <source>
        <dbReference type="ARBA" id="ARBA00023136"/>
    </source>
</evidence>
<feature type="non-terminal residue" evidence="10">
    <location>
        <position position="1"/>
    </location>
</feature>
<evidence type="ECO:0000256" key="5">
    <source>
        <dbReference type="ARBA" id="ARBA00022984"/>
    </source>
</evidence>
<name>X1VID6_9ZZZZ</name>
<evidence type="ECO:0000256" key="2">
    <source>
        <dbReference type="ARBA" id="ARBA00022679"/>
    </source>
</evidence>
<keyword evidence="4" id="KW-0133">Cell shape</keyword>
<evidence type="ECO:0000256" key="1">
    <source>
        <dbReference type="ARBA" id="ARBA00022676"/>
    </source>
</evidence>
<dbReference type="GO" id="GO:0008360">
    <property type="term" value="P:regulation of cell shape"/>
    <property type="evidence" value="ECO:0007669"/>
    <property type="project" value="UniProtKB-KW"/>
</dbReference>
<evidence type="ECO:0000256" key="6">
    <source>
        <dbReference type="ARBA" id="ARBA00022989"/>
    </source>
</evidence>
<keyword evidence="7" id="KW-0472">Membrane</keyword>
<dbReference type="InterPro" id="IPR050396">
    <property type="entry name" value="Glycosyltr_51/Transpeptidase"/>
</dbReference>
<keyword evidence="3" id="KW-0812">Transmembrane</keyword>
<dbReference type="InterPro" id="IPR001460">
    <property type="entry name" value="PCN-bd_Tpept"/>
</dbReference>
<dbReference type="GO" id="GO:0009252">
    <property type="term" value="P:peptidoglycan biosynthetic process"/>
    <property type="evidence" value="ECO:0007669"/>
    <property type="project" value="UniProtKB-KW"/>
</dbReference>
<dbReference type="Gene3D" id="3.40.710.10">
    <property type="entry name" value="DD-peptidase/beta-lactamase superfamily"/>
    <property type="match status" value="1"/>
</dbReference>
<dbReference type="GO" id="GO:0030288">
    <property type="term" value="C:outer membrane-bounded periplasmic space"/>
    <property type="evidence" value="ECO:0007669"/>
    <property type="project" value="TreeGrafter"/>
</dbReference>
<dbReference type="GO" id="GO:0008955">
    <property type="term" value="F:peptidoglycan glycosyltransferase activity"/>
    <property type="evidence" value="ECO:0007669"/>
    <property type="project" value="TreeGrafter"/>
</dbReference>
<dbReference type="PANTHER" id="PTHR32282">
    <property type="entry name" value="BINDING PROTEIN TRANSPEPTIDASE, PUTATIVE-RELATED"/>
    <property type="match status" value="1"/>
</dbReference>
<feature type="domain" description="Penicillin-binding protein transpeptidase" evidence="9">
    <location>
        <begin position="52"/>
        <end position="209"/>
    </location>
</feature>
<evidence type="ECO:0000256" key="4">
    <source>
        <dbReference type="ARBA" id="ARBA00022960"/>
    </source>
</evidence>
<dbReference type="GO" id="GO:0071555">
    <property type="term" value="P:cell wall organization"/>
    <property type="evidence" value="ECO:0007669"/>
    <property type="project" value="UniProtKB-KW"/>
</dbReference>
<keyword evidence="8" id="KW-0961">Cell wall biogenesis/degradation</keyword>
<reference evidence="10" key="1">
    <citation type="journal article" date="2014" name="Front. Microbiol.">
        <title>High frequency of phylogenetically diverse reductive dehalogenase-homologous genes in deep subseafloor sedimentary metagenomes.</title>
        <authorList>
            <person name="Kawai M."/>
            <person name="Futagami T."/>
            <person name="Toyoda A."/>
            <person name="Takaki Y."/>
            <person name="Nishi S."/>
            <person name="Hori S."/>
            <person name="Arai W."/>
            <person name="Tsubouchi T."/>
            <person name="Morono Y."/>
            <person name="Uchiyama I."/>
            <person name="Ito T."/>
            <person name="Fujiyama A."/>
            <person name="Inagaki F."/>
            <person name="Takami H."/>
        </authorList>
    </citation>
    <scope>NUCLEOTIDE SEQUENCE</scope>
    <source>
        <strain evidence="10">Expedition CK06-06</strain>
    </source>
</reference>
<feature type="non-terminal residue" evidence="10">
    <location>
        <position position="211"/>
    </location>
</feature>
<protein>
    <recommendedName>
        <fullName evidence="9">Penicillin-binding protein transpeptidase domain-containing protein</fullName>
    </recommendedName>
</protein>